<evidence type="ECO:0000259" key="6">
    <source>
        <dbReference type="PROSITE" id="PS50888"/>
    </source>
</evidence>
<dbReference type="Pfam" id="PF00010">
    <property type="entry name" value="HLH"/>
    <property type="match status" value="1"/>
</dbReference>
<dbReference type="InterPro" id="IPR011598">
    <property type="entry name" value="bHLH_dom"/>
</dbReference>
<dbReference type="InterPro" id="IPR036638">
    <property type="entry name" value="HLH_DNA-bd_sf"/>
</dbReference>
<organism evidence="8 9">
    <name type="scientific">Sinanodonta woodiana</name>
    <name type="common">Chinese pond mussel</name>
    <name type="synonym">Anodonta woodiana</name>
    <dbReference type="NCBI Taxonomy" id="1069815"/>
    <lineage>
        <taxon>Eukaryota</taxon>
        <taxon>Metazoa</taxon>
        <taxon>Spiralia</taxon>
        <taxon>Lophotrochozoa</taxon>
        <taxon>Mollusca</taxon>
        <taxon>Bivalvia</taxon>
        <taxon>Autobranchia</taxon>
        <taxon>Heteroconchia</taxon>
        <taxon>Palaeoheterodonta</taxon>
        <taxon>Unionida</taxon>
        <taxon>Unionoidea</taxon>
        <taxon>Unionidae</taxon>
        <taxon>Unioninae</taxon>
        <taxon>Sinanodonta</taxon>
    </lineage>
</organism>
<dbReference type="EMBL" id="JBJQND010000011">
    <property type="protein sequence ID" value="KAL3862398.1"/>
    <property type="molecule type" value="Genomic_DNA"/>
</dbReference>
<dbReference type="Gene3D" id="4.10.280.10">
    <property type="entry name" value="Helix-loop-helix DNA-binding domain"/>
    <property type="match status" value="1"/>
</dbReference>
<dbReference type="InterPro" id="IPR003650">
    <property type="entry name" value="Orange_dom"/>
</dbReference>
<protein>
    <submittedName>
        <fullName evidence="8">Uncharacterized protein</fullName>
    </submittedName>
</protein>
<evidence type="ECO:0000256" key="2">
    <source>
        <dbReference type="ARBA" id="ARBA00023015"/>
    </source>
</evidence>
<feature type="compositionally biased region" description="Low complexity" evidence="5">
    <location>
        <begin position="1"/>
        <end position="11"/>
    </location>
</feature>
<comment type="subcellular location">
    <subcellularLocation>
        <location evidence="1">Nucleus</location>
    </subcellularLocation>
</comment>
<dbReference type="SUPFAM" id="SSF158457">
    <property type="entry name" value="Orange domain-like"/>
    <property type="match status" value="1"/>
</dbReference>
<evidence type="ECO:0000313" key="8">
    <source>
        <dbReference type="EMBL" id="KAL3862398.1"/>
    </source>
</evidence>
<dbReference type="AlphaFoldDB" id="A0ABD3VMZ0"/>
<evidence type="ECO:0000256" key="5">
    <source>
        <dbReference type="SAM" id="MobiDB-lite"/>
    </source>
</evidence>
<keyword evidence="3" id="KW-0804">Transcription</keyword>
<proteinExistence type="predicted"/>
<keyword evidence="9" id="KW-1185">Reference proteome</keyword>
<keyword evidence="2" id="KW-0805">Transcription regulation</keyword>
<dbReference type="PROSITE" id="PS51054">
    <property type="entry name" value="ORANGE"/>
    <property type="match status" value="1"/>
</dbReference>
<feature type="region of interest" description="Disordered" evidence="5">
    <location>
        <begin position="1"/>
        <end position="26"/>
    </location>
</feature>
<sequence length="317" mass="35856">MADNTSNGSSSDDGKDTKGLTRKHIAERQRRARINSYLEQLERLTSMDQHSVGPVKLEKAEVLERTVSYLQALKHSQGNDMSRVQYTAGYSHCMRLLFQFLETSELQSPQIQRLYSHLTRVLQENTSALRNNHFRQVICQNITTPSSYKKDNGNGVVETGPISQKTYSCDGRNLEALALMSDNCTHFISRGEPFVASADKNRNSSEVFEVQSQIGSNGNCSHHAALDTKNWNQLQVLQDNENMKCPKCFKDVSENGRCLTEINGDSFQNVDSQFSESSTLTVSQYRVINQTEYTTSLTFSDVSDKENKNPSSVWRPW</sequence>
<feature type="compositionally biased region" description="Basic and acidic residues" evidence="5">
    <location>
        <begin position="12"/>
        <end position="26"/>
    </location>
</feature>
<evidence type="ECO:0000256" key="1">
    <source>
        <dbReference type="ARBA" id="ARBA00004123"/>
    </source>
</evidence>
<evidence type="ECO:0000256" key="3">
    <source>
        <dbReference type="ARBA" id="ARBA00023163"/>
    </source>
</evidence>
<gene>
    <name evidence="8" type="ORF">ACJMK2_008367</name>
</gene>
<dbReference type="CDD" id="cd11410">
    <property type="entry name" value="bHLH_O_HES"/>
    <property type="match status" value="1"/>
</dbReference>
<accession>A0ABD3VMZ0</accession>
<dbReference type="PANTHER" id="PTHR10985">
    <property type="entry name" value="BASIC HELIX-LOOP-HELIX TRANSCRIPTION FACTOR, HES-RELATED"/>
    <property type="match status" value="1"/>
</dbReference>
<feature type="domain" description="Orange" evidence="7">
    <location>
        <begin position="86"/>
        <end position="118"/>
    </location>
</feature>
<feature type="domain" description="BHLH" evidence="6">
    <location>
        <begin position="18"/>
        <end position="73"/>
    </location>
</feature>
<dbReference type="SUPFAM" id="SSF47459">
    <property type="entry name" value="HLH, helix-loop-helix DNA-binding domain"/>
    <property type="match status" value="1"/>
</dbReference>
<reference evidence="8 9" key="1">
    <citation type="submission" date="2024-11" db="EMBL/GenBank/DDBJ databases">
        <title>Chromosome-level genome assembly of the freshwater bivalve Anodonta woodiana.</title>
        <authorList>
            <person name="Chen X."/>
        </authorList>
    </citation>
    <scope>NUCLEOTIDE SEQUENCE [LARGE SCALE GENOMIC DNA]</scope>
    <source>
        <strain evidence="8">MN2024</strain>
        <tissue evidence="8">Gills</tissue>
    </source>
</reference>
<evidence type="ECO:0000256" key="4">
    <source>
        <dbReference type="ARBA" id="ARBA00023242"/>
    </source>
</evidence>
<dbReference type="PROSITE" id="PS50888">
    <property type="entry name" value="BHLH"/>
    <property type="match status" value="1"/>
</dbReference>
<comment type="caution">
    <text evidence="8">The sequence shown here is derived from an EMBL/GenBank/DDBJ whole genome shotgun (WGS) entry which is preliminary data.</text>
</comment>
<name>A0ABD3VMZ0_SINWO</name>
<dbReference type="SMART" id="SM00353">
    <property type="entry name" value="HLH"/>
    <property type="match status" value="1"/>
</dbReference>
<dbReference type="InterPro" id="IPR050370">
    <property type="entry name" value="HES_HEY"/>
</dbReference>
<dbReference type="Proteomes" id="UP001634394">
    <property type="component" value="Unassembled WGS sequence"/>
</dbReference>
<evidence type="ECO:0000259" key="7">
    <source>
        <dbReference type="PROSITE" id="PS51054"/>
    </source>
</evidence>
<keyword evidence="4" id="KW-0539">Nucleus</keyword>
<evidence type="ECO:0000313" key="9">
    <source>
        <dbReference type="Proteomes" id="UP001634394"/>
    </source>
</evidence>
<dbReference type="GO" id="GO:0005634">
    <property type="term" value="C:nucleus"/>
    <property type="evidence" value="ECO:0007669"/>
    <property type="project" value="UniProtKB-SubCell"/>
</dbReference>